<evidence type="ECO:0000313" key="3">
    <source>
        <dbReference type="Proteomes" id="UP000289738"/>
    </source>
</evidence>
<evidence type="ECO:0000313" key="2">
    <source>
        <dbReference type="EMBL" id="RYR74505.1"/>
    </source>
</evidence>
<protein>
    <recommendedName>
        <fullName evidence="4">Alcohol dehydrogenase-like C-terminal domain-containing protein</fullName>
    </recommendedName>
</protein>
<feature type="transmembrane region" description="Helical" evidence="1">
    <location>
        <begin position="189"/>
        <end position="207"/>
    </location>
</feature>
<keyword evidence="1" id="KW-1133">Transmembrane helix</keyword>
<name>A0A445EGF2_ARAHY</name>
<dbReference type="SUPFAM" id="SSF51735">
    <property type="entry name" value="NAD(P)-binding Rossmann-fold domains"/>
    <property type="match status" value="1"/>
</dbReference>
<feature type="transmembrane region" description="Helical" evidence="1">
    <location>
        <begin position="77"/>
        <end position="97"/>
    </location>
</feature>
<dbReference type="Gene3D" id="3.40.50.720">
    <property type="entry name" value="NAD(P)-binding Rossmann-like Domain"/>
    <property type="match status" value="1"/>
</dbReference>
<reference evidence="2 3" key="1">
    <citation type="submission" date="2019-01" db="EMBL/GenBank/DDBJ databases">
        <title>Sequencing of cultivated peanut Arachis hypogaea provides insights into genome evolution and oil improvement.</title>
        <authorList>
            <person name="Chen X."/>
        </authorList>
    </citation>
    <scope>NUCLEOTIDE SEQUENCE [LARGE SCALE GENOMIC DNA]</scope>
    <source>
        <strain evidence="3">cv. Fuhuasheng</strain>
        <tissue evidence="2">Leaves</tissue>
    </source>
</reference>
<accession>A0A445EGF2</accession>
<keyword evidence="1" id="KW-0812">Transmembrane</keyword>
<keyword evidence="3" id="KW-1185">Reference proteome</keyword>
<dbReference type="Proteomes" id="UP000289738">
    <property type="component" value="Chromosome A02"/>
</dbReference>
<dbReference type="EMBL" id="SDMP01000002">
    <property type="protein sequence ID" value="RYR74505.1"/>
    <property type="molecule type" value="Genomic_DNA"/>
</dbReference>
<keyword evidence="1" id="KW-0472">Membrane</keyword>
<organism evidence="2 3">
    <name type="scientific">Arachis hypogaea</name>
    <name type="common">Peanut</name>
    <dbReference type="NCBI Taxonomy" id="3818"/>
    <lineage>
        <taxon>Eukaryota</taxon>
        <taxon>Viridiplantae</taxon>
        <taxon>Streptophyta</taxon>
        <taxon>Embryophyta</taxon>
        <taxon>Tracheophyta</taxon>
        <taxon>Spermatophyta</taxon>
        <taxon>Magnoliopsida</taxon>
        <taxon>eudicotyledons</taxon>
        <taxon>Gunneridae</taxon>
        <taxon>Pentapetalae</taxon>
        <taxon>rosids</taxon>
        <taxon>fabids</taxon>
        <taxon>Fabales</taxon>
        <taxon>Fabaceae</taxon>
        <taxon>Papilionoideae</taxon>
        <taxon>50 kb inversion clade</taxon>
        <taxon>dalbergioids sensu lato</taxon>
        <taxon>Dalbergieae</taxon>
        <taxon>Pterocarpus clade</taxon>
        <taxon>Arachis</taxon>
    </lineage>
</organism>
<dbReference type="PANTHER" id="PTHR36736:SF1">
    <property type="entry name" value="OS03G0100030 PROTEIN"/>
    <property type="match status" value="1"/>
</dbReference>
<dbReference type="InterPro" id="IPR036291">
    <property type="entry name" value="NAD(P)-bd_dom_sf"/>
</dbReference>
<feature type="transmembrane region" description="Helical" evidence="1">
    <location>
        <begin position="213"/>
        <end position="232"/>
    </location>
</feature>
<gene>
    <name evidence="2" type="ORF">Ahy_A02g009243</name>
</gene>
<dbReference type="STRING" id="3818.A0A445EGF2"/>
<dbReference type="AlphaFoldDB" id="A0A445EGF2"/>
<sequence>MSPMEGLGSAWNVANVTKGSTGVIFGLGTVGLSVAQGAKLRGASRIIGVDKNPHKCEKGAKISPEIDLNIIFSPRTILGSLFVIVFVVAAAKAFGFIEVVDPSSYQEPIAQVTIPFSVIPSDKGYLLQVSKAKVFIPVAKWLLNDLLLVCLLLSDPTYVVAPVLQSRSHRQDLKKLFEAWYEKRQMKKIYSPLLEGLFALYLGFEWIKTNNILAPIITHGIYSTVILGHGLWKIHDHRRRLRQRIQQLKSEERYSK</sequence>
<comment type="caution">
    <text evidence="2">The sequence shown here is derived from an EMBL/GenBank/DDBJ whole genome shotgun (WGS) entry which is preliminary data.</text>
</comment>
<feature type="transmembrane region" description="Helical" evidence="1">
    <location>
        <begin position="146"/>
        <end position="164"/>
    </location>
</feature>
<proteinExistence type="predicted"/>
<evidence type="ECO:0008006" key="4">
    <source>
        <dbReference type="Google" id="ProtNLM"/>
    </source>
</evidence>
<evidence type="ECO:0000256" key="1">
    <source>
        <dbReference type="SAM" id="Phobius"/>
    </source>
</evidence>
<dbReference type="PANTHER" id="PTHR36736">
    <property type="entry name" value="OS03G0100030 PROTEIN"/>
    <property type="match status" value="1"/>
</dbReference>